<evidence type="ECO:0000256" key="4">
    <source>
        <dbReference type="ARBA" id="ARBA00022723"/>
    </source>
</evidence>
<evidence type="ECO:0000256" key="2">
    <source>
        <dbReference type="ARBA" id="ARBA00005893"/>
    </source>
</evidence>
<dbReference type="InterPro" id="IPR010023">
    <property type="entry name" value="KdsC_fam"/>
</dbReference>
<comment type="subunit">
    <text evidence="3">Homotetramer.</text>
</comment>
<keyword evidence="9" id="KW-1185">Reference proteome</keyword>
<dbReference type="GO" id="GO:0046872">
    <property type="term" value="F:metal ion binding"/>
    <property type="evidence" value="ECO:0007669"/>
    <property type="project" value="UniProtKB-KW"/>
</dbReference>
<evidence type="ECO:0000256" key="5">
    <source>
        <dbReference type="ARBA" id="ARBA00022801"/>
    </source>
</evidence>
<dbReference type="AlphaFoldDB" id="A0A1H8S320"/>
<evidence type="ECO:0000256" key="7">
    <source>
        <dbReference type="PIRSR" id="PIRSR006118-2"/>
    </source>
</evidence>
<evidence type="ECO:0000256" key="1">
    <source>
        <dbReference type="ARBA" id="ARBA00001946"/>
    </source>
</evidence>
<dbReference type="Gene3D" id="3.40.50.1000">
    <property type="entry name" value="HAD superfamily/HAD-like"/>
    <property type="match status" value="1"/>
</dbReference>
<comment type="similarity">
    <text evidence="2">Belongs to the KdsC family.</text>
</comment>
<dbReference type="NCBIfam" id="TIGR01662">
    <property type="entry name" value="HAD-SF-IIIA"/>
    <property type="match status" value="1"/>
</dbReference>
<dbReference type="FunFam" id="3.40.50.1000:FF:000029">
    <property type="entry name" value="3-deoxy-D-manno-octulosonate 8-phosphate phosphatase KdsC"/>
    <property type="match status" value="1"/>
</dbReference>
<evidence type="ECO:0000256" key="3">
    <source>
        <dbReference type="ARBA" id="ARBA00011881"/>
    </source>
</evidence>
<feature type="binding site" evidence="7">
    <location>
        <position position="109"/>
    </location>
    <ligand>
        <name>Mg(2+)</name>
        <dbReference type="ChEBI" id="CHEBI:18420"/>
    </ligand>
</feature>
<gene>
    <name evidence="8" type="ORF">SAMN04490178_104189</name>
</gene>
<dbReference type="InterPro" id="IPR050793">
    <property type="entry name" value="CMP-NeuNAc_synthase"/>
</dbReference>
<dbReference type="STRING" id="112903.SAMN04490178_104189"/>
<dbReference type="OrthoDB" id="9805604at2"/>
<dbReference type="SFLD" id="SFLDG01138">
    <property type="entry name" value="C1.6.2:_Deoxy-d-mannose-octulo"/>
    <property type="match status" value="1"/>
</dbReference>
<dbReference type="InterPro" id="IPR023214">
    <property type="entry name" value="HAD_sf"/>
</dbReference>
<evidence type="ECO:0000313" key="9">
    <source>
        <dbReference type="Proteomes" id="UP000198847"/>
    </source>
</evidence>
<dbReference type="EMBL" id="FODY01000004">
    <property type="protein sequence ID" value="SEO73379.1"/>
    <property type="molecule type" value="Genomic_DNA"/>
</dbReference>
<organism evidence="8 9">
    <name type="scientific">Propionispora vibrioides</name>
    <dbReference type="NCBI Taxonomy" id="112903"/>
    <lineage>
        <taxon>Bacteria</taxon>
        <taxon>Bacillati</taxon>
        <taxon>Bacillota</taxon>
        <taxon>Negativicutes</taxon>
        <taxon>Selenomonadales</taxon>
        <taxon>Sporomusaceae</taxon>
        <taxon>Propionispora</taxon>
    </lineage>
</organism>
<dbReference type="Pfam" id="PF08282">
    <property type="entry name" value="Hydrolase_3"/>
    <property type="match status" value="1"/>
</dbReference>
<reference evidence="8 9" key="1">
    <citation type="submission" date="2016-10" db="EMBL/GenBank/DDBJ databases">
        <authorList>
            <person name="de Groot N.N."/>
        </authorList>
    </citation>
    <scope>NUCLEOTIDE SEQUENCE [LARGE SCALE GENOMIC DNA]</scope>
    <source>
        <strain evidence="8 9">DSM 13305</strain>
    </source>
</reference>
<sequence length="181" mass="19482">MNYKARARNIELIVLDVDGVLTGGQLIIGPAGEAMKFFHAHDGMGISLAQQAGLYTAIVTARESQIVAWRGTELKIRDICQGEGDKARAVSNLMVKYDLKPEQVAYVGDDLNDLPAFNQVGLACAVGNAAPEVKDRAHYVAGKDGGQGAVREIMEMILKSQGKWDDLVQSYLAAASLHVVQ</sequence>
<evidence type="ECO:0000313" key="8">
    <source>
        <dbReference type="EMBL" id="SEO73379.1"/>
    </source>
</evidence>
<dbReference type="PIRSF" id="PIRSF006118">
    <property type="entry name" value="KDO8-P_Ptase"/>
    <property type="match status" value="1"/>
</dbReference>
<feature type="binding site" evidence="7">
    <location>
        <position position="18"/>
    </location>
    <ligand>
        <name>substrate</name>
    </ligand>
</feature>
<dbReference type="PANTHER" id="PTHR21485:SF3">
    <property type="entry name" value="N-ACYLNEURAMINATE CYTIDYLYLTRANSFERASE"/>
    <property type="match status" value="1"/>
</dbReference>
<protein>
    <submittedName>
        <fullName evidence="8">3-deoxy-D-manno-octulosonate 8-phosphate phosphatase (KDO 8-P phosphatase)</fullName>
    </submittedName>
</protein>
<evidence type="ECO:0000256" key="6">
    <source>
        <dbReference type="ARBA" id="ARBA00022842"/>
    </source>
</evidence>
<dbReference type="PANTHER" id="PTHR21485">
    <property type="entry name" value="HAD SUPERFAMILY MEMBERS CMAS AND KDSC"/>
    <property type="match status" value="1"/>
</dbReference>
<dbReference type="RefSeq" id="WP_091744590.1">
    <property type="nucleotide sequence ID" value="NZ_FODY01000004.1"/>
</dbReference>
<dbReference type="SFLD" id="SFLDS00003">
    <property type="entry name" value="Haloacid_Dehalogenase"/>
    <property type="match status" value="1"/>
</dbReference>
<accession>A0A1H8S320</accession>
<dbReference type="InterPro" id="IPR006549">
    <property type="entry name" value="HAD-SF_hydro_IIIA"/>
</dbReference>
<comment type="cofactor">
    <cofactor evidence="1 7">
        <name>Mg(2+)</name>
        <dbReference type="ChEBI" id="CHEBI:18420"/>
    </cofactor>
</comment>
<dbReference type="SUPFAM" id="SSF56784">
    <property type="entry name" value="HAD-like"/>
    <property type="match status" value="1"/>
</dbReference>
<keyword evidence="5" id="KW-0378">Hydrolase</keyword>
<dbReference type="SFLD" id="SFLDG01136">
    <property type="entry name" value="C1.6:_Phosphoserine_Phosphatas"/>
    <property type="match status" value="1"/>
</dbReference>
<feature type="binding site" evidence="7">
    <location>
        <position position="16"/>
    </location>
    <ligand>
        <name>Mg(2+)</name>
        <dbReference type="ChEBI" id="CHEBI:18420"/>
    </ligand>
</feature>
<dbReference type="Proteomes" id="UP000198847">
    <property type="component" value="Unassembled WGS sequence"/>
</dbReference>
<keyword evidence="4 7" id="KW-0479">Metal-binding</keyword>
<dbReference type="NCBIfam" id="TIGR01670">
    <property type="entry name" value="KdsC-phosphatas"/>
    <property type="match status" value="1"/>
</dbReference>
<dbReference type="GO" id="GO:0008781">
    <property type="term" value="F:N-acylneuraminate cytidylyltransferase activity"/>
    <property type="evidence" value="ECO:0007669"/>
    <property type="project" value="TreeGrafter"/>
</dbReference>
<proteinExistence type="inferred from homology"/>
<dbReference type="GO" id="GO:0016788">
    <property type="term" value="F:hydrolase activity, acting on ester bonds"/>
    <property type="evidence" value="ECO:0007669"/>
    <property type="project" value="InterPro"/>
</dbReference>
<dbReference type="InterPro" id="IPR036412">
    <property type="entry name" value="HAD-like_sf"/>
</dbReference>
<keyword evidence="6 7" id="KW-0460">Magnesium</keyword>
<name>A0A1H8S320_9FIRM</name>